<name>W6Q3G1_PENRF</name>
<evidence type="ECO:0000313" key="2">
    <source>
        <dbReference type="EMBL" id="CDM28694.1"/>
    </source>
</evidence>
<feature type="region of interest" description="Disordered" evidence="1">
    <location>
        <begin position="77"/>
        <end position="117"/>
    </location>
</feature>
<dbReference type="Proteomes" id="UP000030686">
    <property type="component" value="Unassembled WGS sequence"/>
</dbReference>
<reference evidence="2" key="1">
    <citation type="journal article" date="2014" name="Nat. Commun.">
        <title>Multiple recent horizontal transfers of a large genomic region in cheese making fungi.</title>
        <authorList>
            <person name="Cheeseman K."/>
            <person name="Ropars J."/>
            <person name="Renault P."/>
            <person name="Dupont J."/>
            <person name="Gouzy J."/>
            <person name="Branca A."/>
            <person name="Abraham A.L."/>
            <person name="Ceppi M."/>
            <person name="Conseiller E."/>
            <person name="Debuchy R."/>
            <person name="Malagnac F."/>
            <person name="Goarin A."/>
            <person name="Silar P."/>
            <person name="Lacoste S."/>
            <person name="Sallet E."/>
            <person name="Bensimon A."/>
            <person name="Giraud T."/>
            <person name="Brygoo Y."/>
        </authorList>
    </citation>
    <scope>NUCLEOTIDE SEQUENCE [LARGE SCALE GENOMIC DNA]</scope>
    <source>
        <strain evidence="2">FM164</strain>
    </source>
</reference>
<gene>
    <name evidence="2" type="ORF">PROQFM164_S01g002505</name>
</gene>
<dbReference type="OrthoDB" id="4361035at2759"/>
<evidence type="ECO:0000313" key="3">
    <source>
        <dbReference type="Proteomes" id="UP000030686"/>
    </source>
</evidence>
<protein>
    <submittedName>
        <fullName evidence="2">Genomic scaffold, ProqFM164S01</fullName>
    </submittedName>
</protein>
<dbReference type="EMBL" id="HG792015">
    <property type="protein sequence ID" value="CDM28694.1"/>
    <property type="molecule type" value="Genomic_DNA"/>
</dbReference>
<feature type="compositionally biased region" description="Pro residues" evidence="1">
    <location>
        <begin position="105"/>
        <end position="115"/>
    </location>
</feature>
<keyword evidence="3" id="KW-1185">Reference proteome</keyword>
<organism evidence="2 3">
    <name type="scientific">Penicillium roqueforti (strain FM164)</name>
    <dbReference type="NCBI Taxonomy" id="1365484"/>
    <lineage>
        <taxon>Eukaryota</taxon>
        <taxon>Fungi</taxon>
        <taxon>Dikarya</taxon>
        <taxon>Ascomycota</taxon>
        <taxon>Pezizomycotina</taxon>
        <taxon>Eurotiomycetes</taxon>
        <taxon>Eurotiomycetidae</taxon>
        <taxon>Eurotiales</taxon>
        <taxon>Aspergillaceae</taxon>
        <taxon>Penicillium</taxon>
    </lineage>
</organism>
<dbReference type="AlphaFoldDB" id="W6Q3G1"/>
<feature type="compositionally biased region" description="Basic and acidic residues" evidence="1">
    <location>
        <begin position="78"/>
        <end position="100"/>
    </location>
</feature>
<evidence type="ECO:0000256" key="1">
    <source>
        <dbReference type="SAM" id="MobiDB-lite"/>
    </source>
</evidence>
<proteinExistence type="predicted"/>
<accession>W6Q3G1</accession>
<sequence length="161" mass="17985">MKGNAVLYEANAEVWRAHAGQNISHQTVHKHITDRLKEHSAILAIPEPDRAKLNATEAAMFDYANEIYEMLQENAVAEQRRRDRRARADTKAQAKSERPTARPRTLPPSPLPSSPPLQTEIALFLSIMNSRAALEALTGAKKEDITRLETRMNSMAATMEG</sequence>